<sequence>MYLKEQVGGHPLKNVDQKEPVNQEQTAQTLYEARRAEKKAANKIVYWIIGILLALVVIIGFMGYRYVQTSLKPYNRSANQELTVHIPNGSTNKQIAAILQDKKLIRSAPVFNYYVKTHNFSDFQAGYHVLKQSMGLDKIISNLQKEGTPNRPRDVKGKLLVKEGVTLEKIAAEVGKQTKFSKAAFIKQANDKQFLTSLAKKYPALLASSMAQKNVRYHLEGYLFPATYEVYKDSTLKEIITEMVATMDQKMQPYYATIKEKKLTVQQTLTLASLVEREGVTAEDRQKIAGVFFNRLDIDMPIQSDISVMYALNTHKTHLYNKDTQVDSPYNLYINQGYGPGPFNSPSLQSITAVLNPADRDQNYLYFVANLKTGKVYYSTTFEQHNDTTDSIDD</sequence>
<dbReference type="EMBL" id="AYZB01000058">
    <property type="protein sequence ID" value="KRM21138.1"/>
    <property type="molecule type" value="Genomic_DNA"/>
</dbReference>
<dbReference type="GO" id="GO:0008932">
    <property type="term" value="F:lytic endotransglycosylase activity"/>
    <property type="evidence" value="ECO:0007669"/>
    <property type="project" value="UniProtKB-UniRule"/>
</dbReference>
<feature type="site" description="Important for catalytic activity" evidence="7">
    <location>
        <position position="278"/>
    </location>
</feature>
<dbReference type="GO" id="GO:0071555">
    <property type="term" value="P:cell wall organization"/>
    <property type="evidence" value="ECO:0007669"/>
    <property type="project" value="UniProtKB-KW"/>
</dbReference>
<keyword evidence="5 7" id="KW-0456">Lyase</keyword>
<name>A0AA89I0L9_9LACO</name>
<dbReference type="NCBIfam" id="TIGR00247">
    <property type="entry name" value="endolytic transglycosylase MltG"/>
    <property type="match status" value="1"/>
</dbReference>
<dbReference type="InterPro" id="IPR003770">
    <property type="entry name" value="MLTG-like"/>
</dbReference>
<evidence type="ECO:0000256" key="2">
    <source>
        <dbReference type="ARBA" id="ARBA00022692"/>
    </source>
</evidence>
<evidence type="ECO:0000313" key="9">
    <source>
        <dbReference type="EMBL" id="KRM21138.1"/>
    </source>
</evidence>
<comment type="catalytic activity">
    <reaction evidence="7">
        <text>a peptidoglycan chain = a peptidoglycan chain with N-acetyl-1,6-anhydromuramyl-[peptide] at the reducing end + a peptidoglycan chain with N-acetylglucosamine at the non-reducing end.</text>
        <dbReference type="EC" id="4.2.2.29"/>
    </reaction>
</comment>
<keyword evidence="3 7" id="KW-1133">Transmembrane helix</keyword>
<dbReference type="EC" id="4.2.2.29" evidence="7"/>
<dbReference type="GO" id="GO:0005886">
    <property type="term" value="C:plasma membrane"/>
    <property type="evidence" value="ECO:0007669"/>
    <property type="project" value="UniProtKB-SubCell"/>
</dbReference>
<feature type="transmembrane region" description="Helical" evidence="7">
    <location>
        <begin position="44"/>
        <end position="67"/>
    </location>
</feature>
<feature type="region of interest" description="Disordered" evidence="8">
    <location>
        <begin position="1"/>
        <end position="23"/>
    </location>
</feature>
<evidence type="ECO:0000256" key="5">
    <source>
        <dbReference type="ARBA" id="ARBA00023239"/>
    </source>
</evidence>
<keyword evidence="6 7" id="KW-0961">Cell wall biogenesis/degradation</keyword>
<dbReference type="AlphaFoldDB" id="A0AA89I0L9"/>
<dbReference type="PANTHER" id="PTHR30518:SF2">
    <property type="entry name" value="ENDOLYTIC MUREIN TRANSGLYCOSYLASE"/>
    <property type="match status" value="1"/>
</dbReference>
<comment type="similarity">
    <text evidence="7">Belongs to the transglycosylase MltG family.</text>
</comment>
<dbReference type="Pfam" id="PF02618">
    <property type="entry name" value="YceG"/>
    <property type="match status" value="1"/>
</dbReference>
<keyword evidence="2 7" id="KW-0812">Transmembrane</keyword>
<comment type="function">
    <text evidence="7">Functions as a peptidoglycan terminase that cleaves nascent peptidoglycan strands endolytically to terminate their elongation.</text>
</comment>
<dbReference type="GO" id="GO:0009252">
    <property type="term" value="P:peptidoglycan biosynthetic process"/>
    <property type="evidence" value="ECO:0007669"/>
    <property type="project" value="UniProtKB-UniRule"/>
</dbReference>
<keyword evidence="1 7" id="KW-1003">Cell membrane</keyword>
<gene>
    <name evidence="7" type="primary">mltG</name>
    <name evidence="9" type="ORF">FC90_GL001675</name>
</gene>
<dbReference type="CDD" id="cd08010">
    <property type="entry name" value="MltG_like"/>
    <property type="match status" value="1"/>
</dbReference>
<evidence type="ECO:0000256" key="1">
    <source>
        <dbReference type="ARBA" id="ARBA00022475"/>
    </source>
</evidence>
<evidence type="ECO:0000256" key="4">
    <source>
        <dbReference type="ARBA" id="ARBA00023136"/>
    </source>
</evidence>
<comment type="caution">
    <text evidence="9">The sequence shown here is derived from an EMBL/GenBank/DDBJ whole genome shotgun (WGS) entry which is preliminary data.</text>
</comment>
<protein>
    <recommendedName>
        <fullName evidence="7">Endolytic murein transglycosylase</fullName>
        <ecNumber evidence="7">4.2.2.29</ecNumber>
    </recommendedName>
    <alternativeName>
        <fullName evidence="7">Peptidoglycan lytic transglycosylase</fullName>
    </alternativeName>
    <alternativeName>
        <fullName evidence="7">Peptidoglycan polymerization terminase</fullName>
    </alternativeName>
</protein>
<dbReference type="HAMAP" id="MF_02065">
    <property type="entry name" value="MltG"/>
    <property type="match status" value="1"/>
</dbReference>
<evidence type="ECO:0000313" key="10">
    <source>
        <dbReference type="Proteomes" id="UP000050823"/>
    </source>
</evidence>
<dbReference type="Gene3D" id="3.30.1490.480">
    <property type="entry name" value="Endolytic murein transglycosylase"/>
    <property type="match status" value="1"/>
</dbReference>
<evidence type="ECO:0000256" key="8">
    <source>
        <dbReference type="SAM" id="MobiDB-lite"/>
    </source>
</evidence>
<organism evidence="9 10">
    <name type="scientific">Latilactobacillus graminis DSM 20719</name>
    <dbReference type="NCBI Taxonomy" id="1423752"/>
    <lineage>
        <taxon>Bacteria</taxon>
        <taxon>Bacillati</taxon>
        <taxon>Bacillota</taxon>
        <taxon>Bacilli</taxon>
        <taxon>Lactobacillales</taxon>
        <taxon>Lactobacillaceae</taxon>
        <taxon>Latilactobacillus</taxon>
    </lineage>
</organism>
<dbReference type="PANTHER" id="PTHR30518">
    <property type="entry name" value="ENDOLYTIC MUREIN TRANSGLYCOSYLASE"/>
    <property type="match status" value="1"/>
</dbReference>
<dbReference type="Proteomes" id="UP000050823">
    <property type="component" value="Unassembled WGS sequence"/>
</dbReference>
<keyword evidence="4 7" id="KW-0472">Membrane</keyword>
<comment type="subcellular location">
    <subcellularLocation>
        <location evidence="7">Cell membrane</location>
        <topology evidence="7">Single-pass membrane protein</topology>
    </subcellularLocation>
</comment>
<reference evidence="9 10" key="1">
    <citation type="journal article" date="2015" name="Genome Announc.">
        <title>Expanding the biotechnology potential of lactobacilli through comparative genomics of 213 strains and associated genera.</title>
        <authorList>
            <person name="Sun Z."/>
            <person name="Harris H.M."/>
            <person name="McCann A."/>
            <person name="Guo C."/>
            <person name="Argimon S."/>
            <person name="Zhang W."/>
            <person name="Yang X."/>
            <person name="Jeffery I.B."/>
            <person name="Cooney J.C."/>
            <person name="Kagawa T.F."/>
            <person name="Liu W."/>
            <person name="Song Y."/>
            <person name="Salvetti E."/>
            <person name="Wrobel A."/>
            <person name="Rasinkangas P."/>
            <person name="Parkhill J."/>
            <person name="Rea M.C."/>
            <person name="O'Sullivan O."/>
            <person name="Ritari J."/>
            <person name="Douillard F.P."/>
            <person name="Paul Ross R."/>
            <person name="Yang R."/>
            <person name="Briner A.E."/>
            <person name="Felis G.E."/>
            <person name="de Vos W.M."/>
            <person name="Barrangou R."/>
            <person name="Klaenhammer T.R."/>
            <person name="Caufield P.W."/>
            <person name="Cui Y."/>
            <person name="Zhang H."/>
            <person name="O'Toole P.W."/>
        </authorList>
    </citation>
    <scope>NUCLEOTIDE SEQUENCE [LARGE SCALE GENOMIC DNA]</scope>
    <source>
        <strain evidence="9 10">DSM 20719</strain>
    </source>
</reference>
<evidence type="ECO:0000256" key="6">
    <source>
        <dbReference type="ARBA" id="ARBA00023316"/>
    </source>
</evidence>
<evidence type="ECO:0000256" key="3">
    <source>
        <dbReference type="ARBA" id="ARBA00022989"/>
    </source>
</evidence>
<proteinExistence type="inferred from homology"/>
<evidence type="ECO:0000256" key="7">
    <source>
        <dbReference type="HAMAP-Rule" id="MF_02065"/>
    </source>
</evidence>
<accession>A0AA89I0L9</accession>